<dbReference type="InterPro" id="IPR041373">
    <property type="entry name" value="RT_RNaseH"/>
</dbReference>
<keyword evidence="6" id="KW-0695">RNA-directed DNA polymerase</keyword>
<evidence type="ECO:0000313" key="10">
    <source>
        <dbReference type="EMBL" id="SPD00429.1"/>
    </source>
</evidence>
<name>A0A2N9GLY2_FAGSY</name>
<dbReference type="GO" id="GO:0015074">
    <property type="term" value="P:DNA integration"/>
    <property type="evidence" value="ECO:0007669"/>
    <property type="project" value="InterPro"/>
</dbReference>
<dbReference type="PROSITE" id="PS50879">
    <property type="entry name" value="RNASE_H_1"/>
    <property type="match status" value="1"/>
</dbReference>
<dbReference type="InterPro" id="IPR001584">
    <property type="entry name" value="Integrase_cat-core"/>
</dbReference>
<sequence length="1837" mass="208770">MAGETSGPGPSEQEIRMVALERKFDELLSFVQLIAKRNSDDENQRKEDDKDTNEGEPEGHSNTNATPPPPTPPKPEGKDSQLDSKIDSLEEKIRLMQGLNSFGNTDFSSMSWFPNMTMPPKFKAPEFEKYNGRGDPMIHLQMYCRKMAPYADNEPLLIQTFQDTLTGHAAEWEYAQRWREKAARARPPLDEREMIKIFVDTLKNPYFDRMIGLQMQFFVDLIPVGERIEDALKTKKIVDITALMALAEQAAKKAPTKKKEGGCANDREKQWKTEASPPNLHHAIDTTQAYSDSGSNSGSSPGPSTPNTGKAKKNLISPVVPRPYNGPQRKDFNPNSTCDFHFGEVGHTVENCNQLKHRVQDLIDHGVLKFEGLPNITTNPLPNHPEGGVNMVEIEKRGEELISWRRLFYTLEKQRHITPLEAPPGPSTGDACEYHSGARGHSLECCEEFKKEVANLTEKGLVKKEEIPSGGDCQSYDPSDLDWYAELNLDDVVEDEMDLDDLLDEGDDRGYFMEDDTDEWRNVDFSKLFQFPCLITPPGFETPEFEIFYENGDPEAHLQKYGEKMALHLENELLMISVFPESLSKQAAAAWFYQLRNLTGWEDLARAFLERYRFNPHSILEYLGLKEDGEPYVIPDLGVNEVIVEIKEESSMSSLPALTEGEEEEKAKPLPPAKDPDSTAIAEEREEPIKTPPPNNITITTAKEEYAGPMVEGLSIHTIAEEEDSTTPPTRHCQQGEEAKMWTCVPLLQRVSSSNEETRRGVQTQHRGVNLADEGEEPREVKIGTRCTTEQKEALIALLREFHEIFAWSYQDMPGLDTDIVVHKISLKARMQARFLSTVTYSDWVANIVPVPKKDGKVRMCVDYRDLNRASPKDNFPLPHIDTLVDNTATNVVFSFMDGFSGYNQIKMAEEDKSKTAFVTHWGTFVSISSRLNPNKCAFGVTSGKLLGFIVSGRGIEIDPAKVQAIRSMPAPKTEKEIRSFLGRINYIARFIAQLTATCEPLFKLLRKDVKIKTSPHLYLTVQEASMGCMLGQQDETGKKEQAIYYLSKKFTEPETRYLLVEKTCCALAWASKKLRQYMLYYTTWLVSRMDPIKYIFEKPAFDWEDRTSNEDNQGRWKLYFDGAANAVGSGIGAVLVSPKGQQTPIAVKLGFDCTNNMTEYEACIVGLQAALEFGAYELEVFGDSLLIVSQTNGEWQARDPKLIPYQRYISRLVPKFKYVTFTYTPRAHNHFADALATLASLIKLVEGDDVRPLRIETRDIPAYCVCIEECMNVEAEIDDKPWYYDIKRFIQDREYPSRATENEKKYIRRMAFQFFLSGEILYKRTHDATLLRCVDAEEANRLIQEMHAGLMGAHANGPFLARKIMRAGYYWLTMERDCIRHVQTCHKCQMYQNSKNAPPQYLHTMASPWPFSAWGMDVIGAITPKASNGHEFILVAIDYFTKWVEACSFKNVTQVAVTRFVKNNIICRYGMPEMLITDNASNLNNRMMDQLCQQFKIQHHNSAPYRPKMNGAVEAANKNVKKILSKMTETYKDWHEHLPYALCAYRTSVRTSVGATPYSLVYGMEAVLPVEVEIPSLRILSQTQLEEAEWAQATRRIERAYNKKARPRTFQPGDLVLKKRNMALSDPRGKFAPSYEGPYVVKKAFSGGAIILADMDGEEFRSPINSDSVIKPGKQRKSVRTLPSDGNYHGYGENLGRGAIGKSNVESWTWRKLRAVKRFSTKERPMLSFEQYGSFDIKRMFGDQEVEHKCILPNTQSLCRISPRQWKGPDPPHRAPPKTARALAPKESITWLIWMKSSDHRETLLIEPRSIGLKSIMHQVQLQSARPRCHPGRTLI</sequence>
<dbReference type="Pfam" id="PF00078">
    <property type="entry name" value="RVT_1"/>
    <property type="match status" value="1"/>
</dbReference>
<feature type="region of interest" description="Disordered" evidence="7">
    <location>
        <begin position="650"/>
        <end position="697"/>
    </location>
</feature>
<keyword evidence="1" id="KW-0808">Transferase</keyword>
<feature type="region of interest" description="Disordered" evidence="7">
    <location>
        <begin position="252"/>
        <end position="332"/>
    </location>
</feature>
<dbReference type="Pfam" id="PF00665">
    <property type="entry name" value="rve"/>
    <property type="match status" value="1"/>
</dbReference>
<dbReference type="SUPFAM" id="SSF53098">
    <property type="entry name" value="Ribonuclease H-like"/>
    <property type="match status" value="2"/>
</dbReference>
<evidence type="ECO:0000256" key="7">
    <source>
        <dbReference type="SAM" id="MobiDB-lite"/>
    </source>
</evidence>
<dbReference type="GO" id="GO:0003964">
    <property type="term" value="F:RNA-directed DNA polymerase activity"/>
    <property type="evidence" value="ECO:0007669"/>
    <property type="project" value="UniProtKB-KW"/>
</dbReference>
<dbReference type="GO" id="GO:0003676">
    <property type="term" value="F:nucleic acid binding"/>
    <property type="evidence" value="ECO:0007669"/>
    <property type="project" value="InterPro"/>
</dbReference>
<feature type="domain" description="Integrase catalytic" evidence="9">
    <location>
        <begin position="1407"/>
        <end position="1566"/>
    </location>
</feature>
<evidence type="ECO:0000259" key="8">
    <source>
        <dbReference type="PROSITE" id="PS50879"/>
    </source>
</evidence>
<dbReference type="PANTHER" id="PTHR48475:SF1">
    <property type="entry name" value="RNASE H TYPE-1 DOMAIN-CONTAINING PROTEIN"/>
    <property type="match status" value="1"/>
</dbReference>
<evidence type="ECO:0000256" key="4">
    <source>
        <dbReference type="ARBA" id="ARBA00022759"/>
    </source>
</evidence>
<protein>
    <submittedName>
        <fullName evidence="10">Uncharacterized protein</fullName>
    </submittedName>
</protein>
<dbReference type="EMBL" id="OIVN01002089">
    <property type="protein sequence ID" value="SPD00429.1"/>
    <property type="molecule type" value="Genomic_DNA"/>
</dbReference>
<dbReference type="CDD" id="cd09279">
    <property type="entry name" value="RNase_HI_like"/>
    <property type="match status" value="1"/>
</dbReference>
<dbReference type="Pfam" id="PF17917">
    <property type="entry name" value="RT_RNaseH"/>
    <property type="match status" value="1"/>
</dbReference>
<dbReference type="Gene3D" id="3.30.70.270">
    <property type="match status" value="2"/>
</dbReference>
<dbReference type="InterPro" id="IPR012337">
    <property type="entry name" value="RNaseH-like_sf"/>
</dbReference>
<dbReference type="InterPro" id="IPR043128">
    <property type="entry name" value="Rev_trsase/Diguanyl_cyclase"/>
</dbReference>
<dbReference type="InterPro" id="IPR000477">
    <property type="entry name" value="RT_dom"/>
</dbReference>
<evidence type="ECO:0000256" key="2">
    <source>
        <dbReference type="ARBA" id="ARBA00022695"/>
    </source>
</evidence>
<dbReference type="PANTHER" id="PTHR48475">
    <property type="entry name" value="RIBONUCLEASE H"/>
    <property type="match status" value="1"/>
</dbReference>
<feature type="compositionally biased region" description="Basic and acidic residues" evidence="7">
    <location>
        <begin position="257"/>
        <end position="272"/>
    </location>
</feature>
<evidence type="ECO:0000256" key="3">
    <source>
        <dbReference type="ARBA" id="ARBA00022722"/>
    </source>
</evidence>
<proteinExistence type="predicted"/>
<dbReference type="InterPro" id="IPR041588">
    <property type="entry name" value="Integrase_H2C2"/>
</dbReference>
<dbReference type="CDD" id="cd01647">
    <property type="entry name" value="RT_LTR"/>
    <property type="match status" value="1"/>
</dbReference>
<dbReference type="Gene3D" id="1.10.340.70">
    <property type="match status" value="1"/>
</dbReference>
<dbReference type="Gene3D" id="3.30.420.10">
    <property type="entry name" value="Ribonuclease H-like superfamily/Ribonuclease H"/>
    <property type="match status" value="2"/>
</dbReference>
<dbReference type="InterPro" id="IPR002156">
    <property type="entry name" value="RNaseH_domain"/>
</dbReference>
<keyword evidence="2" id="KW-0548">Nucleotidyltransferase</keyword>
<reference evidence="10" key="1">
    <citation type="submission" date="2018-02" db="EMBL/GenBank/DDBJ databases">
        <authorList>
            <person name="Cohen D.B."/>
            <person name="Kent A.D."/>
        </authorList>
    </citation>
    <scope>NUCLEOTIDE SEQUENCE</scope>
</reference>
<dbReference type="Gene3D" id="3.10.10.10">
    <property type="entry name" value="HIV Type 1 Reverse Transcriptase, subunit A, domain 1"/>
    <property type="match status" value="1"/>
</dbReference>
<evidence type="ECO:0000259" key="9">
    <source>
        <dbReference type="PROSITE" id="PS50994"/>
    </source>
</evidence>
<gene>
    <name evidence="10" type="ORF">FSB_LOCUS28311</name>
</gene>
<evidence type="ECO:0000256" key="6">
    <source>
        <dbReference type="ARBA" id="ARBA00022918"/>
    </source>
</evidence>
<keyword evidence="3" id="KW-0540">Nuclease</keyword>
<dbReference type="GO" id="GO:0004523">
    <property type="term" value="F:RNA-DNA hybrid ribonuclease activity"/>
    <property type="evidence" value="ECO:0007669"/>
    <property type="project" value="InterPro"/>
</dbReference>
<dbReference type="InterPro" id="IPR043502">
    <property type="entry name" value="DNA/RNA_pol_sf"/>
</dbReference>
<keyword evidence="5" id="KW-0378">Hydrolase</keyword>
<feature type="domain" description="RNase H type-1" evidence="8">
    <location>
        <begin position="1113"/>
        <end position="1242"/>
    </location>
</feature>
<dbReference type="InterPro" id="IPR036397">
    <property type="entry name" value="RNaseH_sf"/>
</dbReference>
<evidence type="ECO:0000256" key="1">
    <source>
        <dbReference type="ARBA" id="ARBA00022679"/>
    </source>
</evidence>
<feature type="compositionally biased region" description="Basic and acidic residues" evidence="7">
    <location>
        <begin position="37"/>
        <end position="59"/>
    </location>
</feature>
<evidence type="ECO:0000256" key="5">
    <source>
        <dbReference type="ARBA" id="ARBA00022801"/>
    </source>
</evidence>
<keyword evidence="4" id="KW-0255">Endonuclease</keyword>
<dbReference type="PROSITE" id="PS50994">
    <property type="entry name" value="INTEGRASE"/>
    <property type="match status" value="1"/>
</dbReference>
<dbReference type="Pfam" id="PF13456">
    <property type="entry name" value="RVT_3"/>
    <property type="match status" value="1"/>
</dbReference>
<feature type="region of interest" description="Disordered" evidence="7">
    <location>
        <begin position="1665"/>
        <end position="1686"/>
    </location>
</feature>
<accession>A0A2N9GLY2</accession>
<dbReference type="SUPFAM" id="SSF56672">
    <property type="entry name" value="DNA/RNA polymerases"/>
    <property type="match status" value="1"/>
</dbReference>
<dbReference type="Pfam" id="PF17921">
    <property type="entry name" value="Integrase_H2C2"/>
    <property type="match status" value="1"/>
</dbReference>
<organism evidence="10">
    <name type="scientific">Fagus sylvatica</name>
    <name type="common">Beechnut</name>
    <dbReference type="NCBI Taxonomy" id="28930"/>
    <lineage>
        <taxon>Eukaryota</taxon>
        <taxon>Viridiplantae</taxon>
        <taxon>Streptophyta</taxon>
        <taxon>Embryophyta</taxon>
        <taxon>Tracheophyta</taxon>
        <taxon>Spermatophyta</taxon>
        <taxon>Magnoliopsida</taxon>
        <taxon>eudicotyledons</taxon>
        <taxon>Gunneridae</taxon>
        <taxon>Pentapetalae</taxon>
        <taxon>rosids</taxon>
        <taxon>fabids</taxon>
        <taxon>Fagales</taxon>
        <taxon>Fagaceae</taxon>
        <taxon>Fagus</taxon>
    </lineage>
</organism>
<feature type="compositionally biased region" description="Low complexity" evidence="7">
    <location>
        <begin position="293"/>
        <end position="309"/>
    </location>
</feature>
<feature type="region of interest" description="Disordered" evidence="7">
    <location>
        <begin position="35"/>
        <end position="82"/>
    </location>
</feature>